<feature type="compositionally biased region" description="Polar residues" evidence="10">
    <location>
        <begin position="2740"/>
        <end position="2757"/>
    </location>
</feature>
<dbReference type="Proteomes" id="UP001280581">
    <property type="component" value="Unassembled WGS sequence"/>
</dbReference>
<feature type="region of interest" description="Disordered" evidence="10">
    <location>
        <begin position="1"/>
        <end position="20"/>
    </location>
</feature>
<dbReference type="GO" id="GO:0005634">
    <property type="term" value="C:nucleus"/>
    <property type="evidence" value="ECO:0007669"/>
    <property type="project" value="UniProtKB-SubCell"/>
</dbReference>
<keyword evidence="8" id="KW-0539">Nucleus</keyword>
<evidence type="ECO:0000259" key="12">
    <source>
        <dbReference type="Pfam" id="PF12340"/>
    </source>
</evidence>
<keyword evidence="5" id="KW-0833">Ubl conjugation pathway</keyword>
<evidence type="ECO:0000313" key="15">
    <source>
        <dbReference type="EMBL" id="KAK3203999.1"/>
    </source>
</evidence>
<dbReference type="GO" id="GO:0006508">
    <property type="term" value="P:proteolysis"/>
    <property type="evidence" value="ECO:0007669"/>
    <property type="project" value="UniProtKB-KW"/>
</dbReference>
<dbReference type="EC" id="3.4.19.12" evidence="3"/>
<evidence type="ECO:0000256" key="9">
    <source>
        <dbReference type="SAM" id="Coils"/>
    </source>
</evidence>
<evidence type="ECO:0000256" key="7">
    <source>
        <dbReference type="ARBA" id="ARBA00022807"/>
    </source>
</evidence>
<sequence>MSSGFVSGGTIDKPTERDDEWRLAQAELEAKRLEKEDRDKQHDGKSLFEVLQANKAAKQEAFEEANRLKNQYRGLDDEEAEFLDSVLEATRKKEEEIRRETREGVDAFRKLQGEVERKALEGEDEEGPEGVKKEEVQWVGHGKKRKKGPELLKGVKLRRVGEVVDEKKQEEGEKSSVVGTKEGPLSGAPVLKAPEPLTVCCFAATYFERATALCSLERERKISTPDTNTPLWYFINHVVLPPNLPSVDDTTAAHEQALLEIVLQALREVQSTLSTTEPVVAQEFDVPIQAIENLSHLRNDQGMVDEDKLAKLLYALATDGSTAVVPVEVNAQNAAVLFTRRGSDVVFEFFELLPQDQPVMSTKGRLVRTLPTQAYQIPASALAQDGLIASLAQTIATISRQEIPEFRLRSGEDHAAPYDTTHPALVSEYLASIFAALGELTTIDVISKHTRHEVLTSSNVFPPWRRSPLWLLIRVVLQLVFSRFANQKDVGSLLYKTSTAQVISEILRRASLEELHSENLRIISEKLVQRLGKLKLPRSELHDLCVNPIRSLLVETHQAIKADWEITMESTESDIDMKVLWNLRPSHDVHFNLTNLERWLERMSSRKKPPSLSGFNPTSKLPSFDDVGLLFENQHQDEFEYFYLLVVEDWVERDLSDWLESEINGKKTCRRLGGLIRAYYSTARELFSDSDTPASASIMYLTIAELWVALDQCACHIHPLLKEYNPEIDLSPLRDLSLPLRSQMERLSKVETYLKSRKDKATKDLPSLFHNFGHYRSFAVRFFDRSPNHKKLHSEIMKQAAIDRQTKEEEYDELIEKYKSLMAQSNALECDEHETKYVGRKKRKAVTDTSNCEKCNIRQEAESMTIEVHEWPLSDVDAEAKAVVFELKIPESYSHWRDPTMFVTMTVLGFERSCDTPKSAVYTLYKYPGLAPYQKTISNQLIGLFSSTKPLFGVPKKLKYRFSVLEKRDFIVSNHLKYKLFERNEKTGTKLALEELVPTPKLRKDCMYRLPERSRNLERYLAPSLFPQDVTPNSVIASLSECPETFSMDEYKAFSALAMGYNIQYLNILAQLASPIVDFSKPETQTMIQQVVHRVGIETDDNIAERAAHKILIDTRFCRVMLLQIEKTLLRYRANWETWRALATCIILVVRILEVNDDQHIYEHCIGLLSTAREISSVYVEHEAYGRLFDNVAIEATSTDEPGMSFSAKDPCSEHAVQLGLDREDMLVVATKDGHKFELIPSRIFRGLLPTHFELDFVHWYSHDREEIEFRSIRTPWKSETGNWILRKSGHGWVLERSRYQLINPQSNTGKALLKIMSPLESQQHIHIMLDKESLTTTIKLHRLHVEFDMPYEEEHIASRQYPGMIVDSNQRIGTLIGLTSNLVMRGKHEADNRLVLVPEGSFKYSKTKKHVTVQVEQDTIIKLHPYQIDRVLSRVVDNSSLRSKLLLALLHGLTSHCLADTATGLTGTESALSILRSAAISSFDKFAAEDMNILETIANLTPVRAFMPSCVTAMEKVQWDAELPTMSQHPSFFLEVHRIFEEHKKRSILHGRMTPNTMIKLESWNLTLLNRHRIRSSIFQVDGFGAECYTRAFDTTYPGRDKTLGSERSVRSLTAAKMILRDEPVLHSAFQAEDFRSFMLDCYFGKNTVEGTDQSIDVASLVFQASCLQEPSAYLAKYWCILHTSLSGSPELFDKFAMVAWISALAFAKDANMDVIQALVAFYKIPVLASINTWFNNYRFFTYLGRVSDILKNIEVTPVPEMQTRPTPPPKKKVYGNDGYLFTKDVLFGMKAPLSTKISRHQGDLTWPVEPEIDLSWTVTSTFDRRTRANDNLSTLCDRLEMIAISQSEEKYVSDLRDSRRSLKSTHEEVHIFAEGEIEELLHTYCMQSQAYLTEVHTVLKQAIGSHEDIEVLIDHCPRLCPTFWLSQLHKDRFGTLPEGWKKVIINYGLAIIKLQRAKRLLSLSKRPADLAQELRNIGHENWDPTEFPETLLLEAENGLLVRQVQEEIAQHMRSPPADQNSVMVLNMGEGKSSVIVPIVAAALTDKHSLVRVIVAKPQKRQMHQTLIEKLGGLLNRRIYHMPFERRQKFTVTEARIIGDVCRECITNRGILLLQPEHVLSFQNMGIEALLANKPDVSRQLLQTQELFDSKSRDIVDESDENFSVKFELVYTVGCQTSIEMCPQRWQIAHSILGLVAQYAPQVKAEYPGSIEITYQEDNAFPRVRLLKDDSTERLLDLIAEHICRVNFPFLAIYRQPPEVQQAALLFIRNLELTSEQTRHVEESVLWNESIRGTLLLIRGLIASGIIQFALKNKRYRVNYGLDPVRIPKTNLAVPYRSKDSPTFGSEFSHPEVVIVLTSLTYYYGGLSDDALFNSFAHLCRTDQANIEYENWIRSATKPLSGSFQTLSGVNLEDRFQCIQQVFPSLRYSKAAIDFYLSYIVFPKGMKEFSHKLSASGWDIGKVKSNPTTGFSGTSDARHTLPLSVHHLDLPMQKSTNALVLKHLMKPENSIVLLPQRGGANDRRSNAEYLLETVNSMNPETRVILDVGAQILELNNLQVAEKWLQMSSEAVEAVVFFSDEEELSILDRDGRVEPLQTSPFAKKLDVCLVYLDEAHTRGTDLRLPAKYRAAVTLGANLTKDRLVQACTRLRNLAKEQSVVFCISGEIAGKILEVTSKETIDDIEVSDVLVWAITETWQELKRIIPLWATQGQRFEKSKFFQNGTRTTKQQAESLLEADGQTISRRYQPRNRQANTNGPHWDMSNENIVRIMRRCQDFGAFNFDSTTLSEEQERELATEIEEELQVQRPPPMTPEEHELHADVQQLVTTGKVKKNSTAFKPAFEGLSSISAAASFNVSSFPKDLMVTVDYIRTVKPPVDLSEKPFSSDCYHRPVQWVLTVYKSQKDHNIKHLVIISPFEAQHLFEKIERTKLVSLHIYAPRLSLVHEPMDNLDLFAIGHPFDSSLLPRGLVAELKLFSGQLYMNSYEEYVELCGFLGLSHLPTWEGHTVQADDGFVVPPIGKWGFNKSPVRFLREFIAKIRREGSGMDKTHLGKMLEGKMLTRGDFEESLFVGDDE</sequence>
<name>A0AAN6LUH7_9PLEO</name>
<evidence type="ECO:0000256" key="3">
    <source>
        <dbReference type="ARBA" id="ARBA00012759"/>
    </source>
</evidence>
<keyword evidence="16" id="KW-1185">Reference proteome</keyword>
<accession>A0AAN6LUH7</accession>
<evidence type="ECO:0000256" key="1">
    <source>
        <dbReference type="ARBA" id="ARBA00000707"/>
    </source>
</evidence>
<evidence type="ECO:0000256" key="10">
    <source>
        <dbReference type="SAM" id="MobiDB-lite"/>
    </source>
</evidence>
<gene>
    <name evidence="15" type="ORF">GRF29_106g1331888</name>
</gene>
<feature type="region of interest" description="Disordered" evidence="10">
    <location>
        <begin position="2740"/>
        <end position="2761"/>
    </location>
</feature>
<reference evidence="15 16" key="1">
    <citation type="submission" date="2021-02" db="EMBL/GenBank/DDBJ databases">
        <title>Genome assembly of Pseudopithomyces chartarum.</title>
        <authorList>
            <person name="Jauregui R."/>
            <person name="Singh J."/>
            <person name="Voisey C."/>
        </authorList>
    </citation>
    <scope>NUCLEOTIDE SEQUENCE [LARGE SCALE GENOMIC DNA]</scope>
    <source>
        <strain evidence="15 16">AGR01</strain>
    </source>
</reference>
<feature type="domain" description="FAM192A/Fyv6 N-terminal" evidence="11">
    <location>
        <begin position="5"/>
        <end position="109"/>
    </location>
</feature>
<evidence type="ECO:0000256" key="2">
    <source>
        <dbReference type="ARBA" id="ARBA00004123"/>
    </source>
</evidence>
<dbReference type="InterPro" id="IPR019331">
    <property type="entry name" value="FAM192A/Fyv6_N"/>
</dbReference>
<dbReference type="PANTHER" id="PTHR13367:SF34">
    <property type="match status" value="1"/>
</dbReference>
<keyword evidence="7" id="KW-0788">Thiol protease</keyword>
<evidence type="ECO:0000256" key="5">
    <source>
        <dbReference type="ARBA" id="ARBA00022786"/>
    </source>
</evidence>
<evidence type="ECO:0000259" key="11">
    <source>
        <dbReference type="Pfam" id="PF10187"/>
    </source>
</evidence>
<dbReference type="Pfam" id="PF12340">
    <property type="entry name" value="DUF3638"/>
    <property type="match status" value="1"/>
</dbReference>
<comment type="subcellular location">
    <subcellularLocation>
        <location evidence="2">Nucleus</location>
    </subcellularLocation>
</comment>
<dbReference type="InterPro" id="IPR022105">
    <property type="entry name" value="DUF3645"/>
</dbReference>
<dbReference type="EMBL" id="WVTA01000010">
    <property type="protein sequence ID" value="KAK3203999.1"/>
    <property type="molecule type" value="Genomic_DNA"/>
</dbReference>
<evidence type="ECO:0000256" key="4">
    <source>
        <dbReference type="ARBA" id="ARBA00022670"/>
    </source>
</evidence>
<feature type="domain" description="DUF3645" evidence="13">
    <location>
        <begin position="2327"/>
        <end position="2359"/>
    </location>
</feature>
<evidence type="ECO:0000313" key="16">
    <source>
        <dbReference type="Proteomes" id="UP001280581"/>
    </source>
</evidence>
<protein>
    <recommendedName>
        <fullName evidence="3">ubiquitinyl hydrolase 1</fullName>
        <ecNumber evidence="3">3.4.19.12</ecNumber>
    </recommendedName>
</protein>
<dbReference type="InterPro" id="IPR051346">
    <property type="entry name" value="OTU_Deubiquitinase"/>
</dbReference>
<dbReference type="Pfam" id="PF12359">
    <property type="entry name" value="DUF3645"/>
    <property type="match status" value="1"/>
</dbReference>
<comment type="caution">
    <text evidence="15">The sequence shown here is derived from an EMBL/GenBank/DDBJ whole genome shotgun (WGS) entry which is preliminary data.</text>
</comment>
<dbReference type="GO" id="GO:0004843">
    <property type="term" value="F:cysteine-type deubiquitinase activity"/>
    <property type="evidence" value="ECO:0007669"/>
    <property type="project" value="UniProtKB-EC"/>
</dbReference>
<feature type="domain" description="DUF6606" evidence="14">
    <location>
        <begin position="235"/>
        <end position="507"/>
    </location>
</feature>
<dbReference type="InterPro" id="IPR046541">
    <property type="entry name" value="DUF6606"/>
</dbReference>
<feature type="domain" description="DUF3638" evidence="12">
    <location>
        <begin position="1981"/>
        <end position="2204"/>
    </location>
</feature>
<keyword evidence="9" id="KW-0175">Coiled coil</keyword>
<keyword evidence="4" id="KW-0645">Protease</keyword>
<comment type="catalytic activity">
    <reaction evidence="1">
        <text>Thiol-dependent hydrolysis of ester, thioester, amide, peptide and isopeptide bonds formed by the C-terminal Gly of ubiquitin (a 76-residue protein attached to proteins as an intracellular targeting signal).</text>
        <dbReference type="EC" id="3.4.19.12"/>
    </reaction>
</comment>
<keyword evidence="6" id="KW-0378">Hydrolase</keyword>
<proteinExistence type="predicted"/>
<evidence type="ECO:0000256" key="8">
    <source>
        <dbReference type="ARBA" id="ARBA00023242"/>
    </source>
</evidence>
<dbReference type="PANTHER" id="PTHR13367">
    <property type="entry name" value="UBIQUITIN THIOESTERASE"/>
    <property type="match status" value="1"/>
</dbReference>
<feature type="coiled-coil region" evidence="9">
    <location>
        <begin position="797"/>
        <end position="831"/>
    </location>
</feature>
<evidence type="ECO:0000259" key="14">
    <source>
        <dbReference type="Pfam" id="PF20255"/>
    </source>
</evidence>
<dbReference type="InterPro" id="IPR022099">
    <property type="entry name" value="DUF3638"/>
</dbReference>
<evidence type="ECO:0000256" key="6">
    <source>
        <dbReference type="ARBA" id="ARBA00022801"/>
    </source>
</evidence>
<dbReference type="Pfam" id="PF20255">
    <property type="entry name" value="DUF6606"/>
    <property type="match status" value="1"/>
</dbReference>
<dbReference type="Pfam" id="PF10187">
    <property type="entry name" value="FAM192A_Fyv6_N"/>
    <property type="match status" value="1"/>
</dbReference>
<evidence type="ECO:0000259" key="13">
    <source>
        <dbReference type="Pfam" id="PF12359"/>
    </source>
</evidence>
<organism evidence="15 16">
    <name type="scientific">Pseudopithomyces chartarum</name>
    <dbReference type="NCBI Taxonomy" id="1892770"/>
    <lineage>
        <taxon>Eukaryota</taxon>
        <taxon>Fungi</taxon>
        <taxon>Dikarya</taxon>
        <taxon>Ascomycota</taxon>
        <taxon>Pezizomycotina</taxon>
        <taxon>Dothideomycetes</taxon>
        <taxon>Pleosporomycetidae</taxon>
        <taxon>Pleosporales</taxon>
        <taxon>Massarineae</taxon>
        <taxon>Didymosphaeriaceae</taxon>
        <taxon>Pseudopithomyces</taxon>
    </lineage>
</organism>